<dbReference type="OrthoDB" id="10475324at2759"/>
<dbReference type="Proteomes" id="UP000572817">
    <property type="component" value="Unassembled WGS sequence"/>
</dbReference>
<reference evidence="2" key="1">
    <citation type="submission" date="2020-04" db="EMBL/GenBank/DDBJ databases">
        <title>Genome Assembly and Annotation of Botryosphaeria dothidea sdau 11-99, a Latent Pathogen of Apple Fruit Ring Rot in China.</title>
        <authorList>
            <person name="Yu C."/>
            <person name="Diao Y."/>
            <person name="Lu Q."/>
            <person name="Zhao J."/>
            <person name="Cui S."/>
            <person name="Peng C."/>
            <person name="He B."/>
            <person name="Liu H."/>
        </authorList>
    </citation>
    <scope>NUCLEOTIDE SEQUENCE [LARGE SCALE GENOMIC DNA]</scope>
    <source>
        <strain evidence="2">Sdau11-99</strain>
    </source>
</reference>
<feature type="region of interest" description="Disordered" evidence="1">
    <location>
        <begin position="1"/>
        <end position="80"/>
    </location>
</feature>
<comment type="caution">
    <text evidence="2">The sequence shown here is derived from an EMBL/GenBank/DDBJ whole genome shotgun (WGS) entry which is preliminary data.</text>
</comment>
<feature type="region of interest" description="Disordered" evidence="1">
    <location>
        <begin position="706"/>
        <end position="828"/>
    </location>
</feature>
<sequence length="852" mass="95535">MDFSAFSTLSAARQDSRSSPKRPTTQNMMDRLPADRVASSVYSRAVDHETSSTYWSAEAPPTLPIEPNPLEPEVRTSPDGTFREEHEQINAMMQDLGLNGTNESESPAEAAAGQPIDDNVAASHGPSTPKSNKNQPQRQRDLSDRAFVDALRTDSATAELIKAIVRVSWIDNLQQRLVLVAIIIHRDLRKCFHTPNFTHDTARRAAEIAASIDEVLNIWVDHMLPLQKAIETIDVVKDTPDLMNMTKEEHGPAMKAFAKMLLPIPTEIGAECNSKIIKLMKKLFDDEVRQPFEQLLNSQEGIHSAEVTAQSYLVVLNKNFNRVHSMAEQLHESTNTTWEHWKRMSEHIAQQAEFVRSHTPAALSHRTKTAMSRMFHNGLSRAHTKKCRVPRNDAGRIQISSPIESLRQQPREANIRNTTVDIPAHPLDAAPENVTLEELMNSSAQFPIIGENETHEGDVVGPFTPHTQFSPRSFATDSGGPSKAQYISPSLAGHGSPKTSDSSFQDNHKDNPEDDPFAHWDSTADNQVNSLEYYHNNPNAPVFYGNPPESQPQGHRPVSSPYEWHLPSGHATESDDRPSSLIDGARYYDMLREFYRMDPDKPDEDEDPELHALWYRAQALRRLEEGGPPADDMDLLEPSPAMLSIQRAYDAKNKKKKKEVSCERELLRQQHARLDDLDAELRIAVAEQRSGQRDAGREKKALRESMSIGGAGYDGQQDPFRTPSNASRSIGVLSRSVSRQEGSSGGSVARKNTKGKMTVRPDQDGVSVFPERQYEEPQATEATPSSLEKNFVFPPTDVQPQERDEDTGPLGYGQMEMQERGNSEQSWYGNEVDLDYYATDEDEPWRLGERSD</sequence>
<feature type="region of interest" description="Disordered" evidence="1">
    <location>
        <begin position="454"/>
        <end position="581"/>
    </location>
</feature>
<feature type="compositionally biased region" description="Polar residues" evidence="1">
    <location>
        <begin position="125"/>
        <end position="137"/>
    </location>
</feature>
<dbReference type="EMBL" id="WWBZ02000001">
    <property type="protein sequence ID" value="KAF4313784.1"/>
    <property type="molecule type" value="Genomic_DNA"/>
</dbReference>
<feature type="compositionally biased region" description="Pro residues" evidence="1">
    <location>
        <begin position="61"/>
        <end position="70"/>
    </location>
</feature>
<evidence type="ECO:0000256" key="1">
    <source>
        <dbReference type="SAM" id="MobiDB-lite"/>
    </source>
</evidence>
<evidence type="ECO:0000313" key="2">
    <source>
        <dbReference type="EMBL" id="KAF4313784.1"/>
    </source>
</evidence>
<evidence type="ECO:0000313" key="3">
    <source>
        <dbReference type="Proteomes" id="UP000572817"/>
    </source>
</evidence>
<keyword evidence="3" id="KW-1185">Reference proteome</keyword>
<protein>
    <submittedName>
        <fullName evidence="2">Uncharacterized protein</fullName>
    </submittedName>
</protein>
<gene>
    <name evidence="2" type="ORF">GTA08_BOTSDO00464</name>
</gene>
<feature type="compositionally biased region" description="Polar residues" evidence="1">
    <location>
        <begin position="1"/>
        <end position="13"/>
    </location>
</feature>
<feature type="compositionally biased region" description="Polar residues" evidence="1">
    <location>
        <begin position="465"/>
        <end position="476"/>
    </location>
</feature>
<accession>A0A8H4J709</accession>
<dbReference type="AlphaFoldDB" id="A0A8H4J709"/>
<feature type="region of interest" description="Disordered" evidence="1">
    <location>
        <begin position="117"/>
        <end position="141"/>
    </location>
</feature>
<organism evidence="2 3">
    <name type="scientific">Botryosphaeria dothidea</name>
    <dbReference type="NCBI Taxonomy" id="55169"/>
    <lineage>
        <taxon>Eukaryota</taxon>
        <taxon>Fungi</taxon>
        <taxon>Dikarya</taxon>
        <taxon>Ascomycota</taxon>
        <taxon>Pezizomycotina</taxon>
        <taxon>Dothideomycetes</taxon>
        <taxon>Dothideomycetes incertae sedis</taxon>
        <taxon>Botryosphaeriales</taxon>
        <taxon>Botryosphaeriaceae</taxon>
        <taxon>Botryosphaeria</taxon>
    </lineage>
</organism>
<name>A0A8H4J709_9PEZI</name>
<proteinExistence type="predicted"/>